<dbReference type="PANTHER" id="PTHR31033">
    <property type="entry name" value="PROTEIN, PUTATIVE-RELATED"/>
    <property type="match status" value="1"/>
</dbReference>
<organism evidence="3">
    <name type="scientific">Selaginella moellendorffii</name>
    <name type="common">Spikemoss</name>
    <dbReference type="NCBI Taxonomy" id="88036"/>
    <lineage>
        <taxon>Eukaryota</taxon>
        <taxon>Viridiplantae</taxon>
        <taxon>Streptophyta</taxon>
        <taxon>Embryophyta</taxon>
        <taxon>Tracheophyta</taxon>
        <taxon>Lycopodiopsida</taxon>
        <taxon>Selaginellales</taxon>
        <taxon>Selaginellaceae</taxon>
        <taxon>Selaginella</taxon>
    </lineage>
</organism>
<dbReference type="InParanoid" id="D8QPY1"/>
<gene>
    <name evidence="2" type="ORF">SELMODRAFT_74876</name>
</gene>
<dbReference type="FunCoup" id="D8QPY1">
    <property type="interactions" value="1490"/>
</dbReference>
<evidence type="ECO:0000256" key="1">
    <source>
        <dbReference type="SAM" id="MobiDB-lite"/>
    </source>
</evidence>
<dbReference type="KEGG" id="smo:SELMODRAFT_74876"/>
<keyword evidence="3" id="KW-1185">Reference proteome</keyword>
<feature type="compositionally biased region" description="Polar residues" evidence="1">
    <location>
        <begin position="323"/>
        <end position="333"/>
    </location>
</feature>
<dbReference type="GO" id="GO:0009507">
    <property type="term" value="C:chloroplast"/>
    <property type="evidence" value="ECO:0000318"/>
    <property type="project" value="GO_Central"/>
</dbReference>
<dbReference type="OMA" id="KDVVEWE"/>
<protein>
    <submittedName>
        <fullName evidence="2">Uncharacterized protein</fullName>
    </submittedName>
</protein>
<dbReference type="Proteomes" id="UP000001514">
    <property type="component" value="Unassembled WGS sequence"/>
</dbReference>
<dbReference type="PANTHER" id="PTHR31033:SF18">
    <property type="entry name" value="OS06G0115800 PROTEIN"/>
    <property type="match status" value="1"/>
</dbReference>
<dbReference type="Gramene" id="EFJ38364">
    <property type="protein sequence ID" value="EFJ38364"/>
    <property type="gene ID" value="SELMODRAFT_74876"/>
</dbReference>
<name>D8QPY1_SELML</name>
<sequence>MACDSSTIAEGVERCPFLRNIGEPTSFNFSSFAPIKFPNPLRGSRGPIFEDGPGFDTAFRLFHGKDGVIPLSRNKADDGAETLEVPKMGFHPLAASAATISLSSFGAGRFNFDAFMAKQQKKKKERKESESKQNKVHFLFFLGSADHLHEALGSEWLATGNCPIARSCRAVSGVLPLVAKWFKPPSGMKYRCPPAIVAARAALARTAFAKNLRPQPLPSKLLAIGLLGMATNVPLGVWREHTKKFSPEWFVAVHAAVPFIAMMRKAVNMPKLAMAFTIGASILGQVIGSRAERIRLAQAKLAANGPGVVTEICLSRDNNRASSTIARGKSSSPPALLVGDRSSASGSGGEAEEQIDSLNHQCAKLVWDEFKSPVSRTVDAF</sequence>
<accession>D8QPY1</accession>
<proteinExistence type="predicted"/>
<feature type="region of interest" description="Disordered" evidence="1">
    <location>
        <begin position="323"/>
        <end position="353"/>
    </location>
</feature>
<dbReference type="AlphaFoldDB" id="D8QPY1"/>
<dbReference type="eggNOG" id="ENOG502QR3Z">
    <property type="taxonomic scope" value="Eukaryota"/>
</dbReference>
<reference evidence="2 3" key="1">
    <citation type="journal article" date="2011" name="Science">
        <title>The Selaginella genome identifies genetic changes associated with the evolution of vascular plants.</title>
        <authorList>
            <person name="Banks J.A."/>
            <person name="Nishiyama T."/>
            <person name="Hasebe M."/>
            <person name="Bowman J.L."/>
            <person name="Gribskov M."/>
            <person name="dePamphilis C."/>
            <person name="Albert V.A."/>
            <person name="Aono N."/>
            <person name="Aoyama T."/>
            <person name="Ambrose B.A."/>
            <person name="Ashton N.W."/>
            <person name="Axtell M.J."/>
            <person name="Barker E."/>
            <person name="Barker M.S."/>
            <person name="Bennetzen J.L."/>
            <person name="Bonawitz N.D."/>
            <person name="Chapple C."/>
            <person name="Cheng C."/>
            <person name="Correa L.G."/>
            <person name="Dacre M."/>
            <person name="DeBarry J."/>
            <person name="Dreyer I."/>
            <person name="Elias M."/>
            <person name="Engstrom E.M."/>
            <person name="Estelle M."/>
            <person name="Feng L."/>
            <person name="Finet C."/>
            <person name="Floyd S.K."/>
            <person name="Frommer W.B."/>
            <person name="Fujita T."/>
            <person name="Gramzow L."/>
            <person name="Gutensohn M."/>
            <person name="Harholt J."/>
            <person name="Hattori M."/>
            <person name="Heyl A."/>
            <person name="Hirai T."/>
            <person name="Hiwatashi Y."/>
            <person name="Ishikawa M."/>
            <person name="Iwata M."/>
            <person name="Karol K.G."/>
            <person name="Koehler B."/>
            <person name="Kolukisaoglu U."/>
            <person name="Kubo M."/>
            <person name="Kurata T."/>
            <person name="Lalonde S."/>
            <person name="Li K."/>
            <person name="Li Y."/>
            <person name="Litt A."/>
            <person name="Lyons E."/>
            <person name="Manning G."/>
            <person name="Maruyama T."/>
            <person name="Michael T.P."/>
            <person name="Mikami K."/>
            <person name="Miyazaki S."/>
            <person name="Morinaga S."/>
            <person name="Murata T."/>
            <person name="Mueller-Roeber B."/>
            <person name="Nelson D.R."/>
            <person name="Obara M."/>
            <person name="Oguri Y."/>
            <person name="Olmstead R.G."/>
            <person name="Onodera N."/>
            <person name="Petersen B.L."/>
            <person name="Pils B."/>
            <person name="Prigge M."/>
            <person name="Rensing S.A."/>
            <person name="Riano-Pachon D.M."/>
            <person name="Roberts A.W."/>
            <person name="Sato Y."/>
            <person name="Scheller H.V."/>
            <person name="Schulz B."/>
            <person name="Schulz C."/>
            <person name="Shakirov E.V."/>
            <person name="Shibagaki N."/>
            <person name="Shinohara N."/>
            <person name="Shippen D.E."/>
            <person name="Soerensen I."/>
            <person name="Sotooka R."/>
            <person name="Sugimoto N."/>
            <person name="Sugita M."/>
            <person name="Sumikawa N."/>
            <person name="Tanurdzic M."/>
            <person name="Theissen G."/>
            <person name="Ulvskov P."/>
            <person name="Wakazuki S."/>
            <person name="Weng J.K."/>
            <person name="Willats W.W."/>
            <person name="Wipf D."/>
            <person name="Wolf P.G."/>
            <person name="Yang L."/>
            <person name="Zimmer A.D."/>
            <person name="Zhu Q."/>
            <person name="Mitros T."/>
            <person name="Hellsten U."/>
            <person name="Loque D."/>
            <person name="Otillar R."/>
            <person name="Salamov A."/>
            <person name="Schmutz J."/>
            <person name="Shapiro H."/>
            <person name="Lindquist E."/>
            <person name="Lucas S."/>
            <person name="Rokhsar D."/>
            <person name="Grigoriev I.V."/>
        </authorList>
    </citation>
    <scope>NUCLEOTIDE SEQUENCE [LARGE SCALE GENOMIC DNA]</scope>
</reference>
<evidence type="ECO:0000313" key="3">
    <source>
        <dbReference type="Proteomes" id="UP000001514"/>
    </source>
</evidence>
<dbReference type="EMBL" id="GL377565">
    <property type="protein sequence ID" value="EFJ38364.1"/>
    <property type="molecule type" value="Genomic_DNA"/>
</dbReference>
<evidence type="ECO:0000313" key="2">
    <source>
        <dbReference type="EMBL" id="EFJ38364.1"/>
    </source>
</evidence>
<dbReference type="HOGENOM" id="CLU_040375_1_1_1"/>